<accession>A1AZ03</accession>
<name>A1AZ03_PARDP</name>
<sequence>MTPEAFARWLAEMKAAGLAKSDRDAAALLGVSANSIVSMKRSGVTGATAERTALACQALLDGLKPYQ</sequence>
<dbReference type="GeneID" id="93451606"/>
<dbReference type="RefSeq" id="WP_011746730.1">
    <property type="nucleotide sequence ID" value="NC_008686.1"/>
</dbReference>
<proteinExistence type="predicted"/>
<dbReference type="EnsemblBacteria" id="ABL68497">
    <property type="protein sequence ID" value="ABL68497"/>
    <property type="gene ID" value="Pden_0383"/>
</dbReference>
<protein>
    <recommendedName>
        <fullName evidence="3">XRE family transcriptional regulator</fullName>
    </recommendedName>
</protein>
<organism evidence="1 2">
    <name type="scientific">Paracoccus denitrificans (strain Pd 1222)</name>
    <dbReference type="NCBI Taxonomy" id="318586"/>
    <lineage>
        <taxon>Bacteria</taxon>
        <taxon>Pseudomonadati</taxon>
        <taxon>Pseudomonadota</taxon>
        <taxon>Alphaproteobacteria</taxon>
        <taxon>Rhodobacterales</taxon>
        <taxon>Paracoccaceae</taxon>
        <taxon>Paracoccus</taxon>
    </lineage>
</organism>
<evidence type="ECO:0000313" key="2">
    <source>
        <dbReference type="Proteomes" id="UP000000361"/>
    </source>
</evidence>
<dbReference type="KEGG" id="pde:Pden_0383"/>
<dbReference type="HOGENOM" id="CLU_2808510_0_0_5"/>
<reference evidence="2" key="1">
    <citation type="submission" date="2006-12" db="EMBL/GenBank/DDBJ databases">
        <title>Complete sequence of chromosome 1 of Paracoccus denitrificans PD1222.</title>
        <authorList>
            <person name="Copeland A."/>
            <person name="Lucas S."/>
            <person name="Lapidus A."/>
            <person name="Barry K."/>
            <person name="Detter J.C."/>
            <person name="Glavina del Rio T."/>
            <person name="Hammon N."/>
            <person name="Israni S."/>
            <person name="Dalin E."/>
            <person name="Tice H."/>
            <person name="Pitluck S."/>
            <person name="Munk A.C."/>
            <person name="Brettin T."/>
            <person name="Bruce D."/>
            <person name="Han C."/>
            <person name="Tapia R."/>
            <person name="Gilna P."/>
            <person name="Schmutz J."/>
            <person name="Larimer F."/>
            <person name="Land M."/>
            <person name="Hauser L."/>
            <person name="Kyrpides N."/>
            <person name="Lykidis A."/>
            <person name="Spiro S."/>
            <person name="Richardson D.J."/>
            <person name="Moir J.W.B."/>
            <person name="Ferguson S.J."/>
            <person name="van Spanning R.J.M."/>
            <person name="Richardson P."/>
        </authorList>
    </citation>
    <scope>NUCLEOTIDE SEQUENCE [LARGE SCALE GENOMIC DNA]</scope>
    <source>
        <strain evidence="2">Pd 1222</strain>
    </source>
</reference>
<gene>
    <name evidence="1" type="ordered locus">Pden_0383</name>
</gene>
<dbReference type="EMBL" id="CP000489">
    <property type="protein sequence ID" value="ABL68497.1"/>
    <property type="molecule type" value="Genomic_DNA"/>
</dbReference>
<dbReference type="AlphaFoldDB" id="A1AZ03"/>
<evidence type="ECO:0008006" key="3">
    <source>
        <dbReference type="Google" id="ProtNLM"/>
    </source>
</evidence>
<dbReference type="OrthoDB" id="8455556at2"/>
<dbReference type="Proteomes" id="UP000000361">
    <property type="component" value="Chromosome 1"/>
</dbReference>
<keyword evidence="2" id="KW-1185">Reference proteome</keyword>
<evidence type="ECO:0000313" key="1">
    <source>
        <dbReference type="EMBL" id="ABL68497.1"/>
    </source>
</evidence>